<evidence type="ECO:0000313" key="3">
    <source>
        <dbReference type="Proteomes" id="UP000823388"/>
    </source>
</evidence>
<keyword evidence="3" id="KW-1185">Reference proteome</keyword>
<proteinExistence type="predicted"/>
<gene>
    <name evidence="2" type="ORF">PVAP13_4NG288638</name>
</gene>
<organism evidence="2 3">
    <name type="scientific">Panicum virgatum</name>
    <name type="common">Blackwell switchgrass</name>
    <dbReference type="NCBI Taxonomy" id="38727"/>
    <lineage>
        <taxon>Eukaryota</taxon>
        <taxon>Viridiplantae</taxon>
        <taxon>Streptophyta</taxon>
        <taxon>Embryophyta</taxon>
        <taxon>Tracheophyta</taxon>
        <taxon>Spermatophyta</taxon>
        <taxon>Magnoliopsida</taxon>
        <taxon>Liliopsida</taxon>
        <taxon>Poales</taxon>
        <taxon>Poaceae</taxon>
        <taxon>PACMAD clade</taxon>
        <taxon>Panicoideae</taxon>
        <taxon>Panicodae</taxon>
        <taxon>Paniceae</taxon>
        <taxon>Panicinae</taxon>
        <taxon>Panicum</taxon>
        <taxon>Panicum sect. Hiantes</taxon>
    </lineage>
</organism>
<evidence type="ECO:0000313" key="2">
    <source>
        <dbReference type="EMBL" id="KAG2608064.1"/>
    </source>
</evidence>
<dbReference type="EMBL" id="CM029044">
    <property type="protein sequence ID" value="KAG2608064.1"/>
    <property type="molecule type" value="Genomic_DNA"/>
</dbReference>
<reference evidence="2" key="1">
    <citation type="submission" date="2020-05" db="EMBL/GenBank/DDBJ databases">
        <title>WGS assembly of Panicum virgatum.</title>
        <authorList>
            <person name="Lovell J.T."/>
            <person name="Jenkins J."/>
            <person name="Shu S."/>
            <person name="Juenger T.E."/>
            <person name="Schmutz J."/>
        </authorList>
    </citation>
    <scope>NUCLEOTIDE SEQUENCE</scope>
    <source>
        <strain evidence="2">AP13</strain>
    </source>
</reference>
<feature type="region of interest" description="Disordered" evidence="1">
    <location>
        <begin position="93"/>
        <end position="116"/>
    </location>
</feature>
<protein>
    <submittedName>
        <fullName evidence="2">Uncharacterized protein</fullName>
    </submittedName>
</protein>
<dbReference type="Proteomes" id="UP000823388">
    <property type="component" value="Chromosome 4N"/>
</dbReference>
<comment type="caution">
    <text evidence="2">The sequence shown here is derived from an EMBL/GenBank/DDBJ whole genome shotgun (WGS) entry which is preliminary data.</text>
</comment>
<dbReference type="AlphaFoldDB" id="A0A8T0TGD0"/>
<feature type="region of interest" description="Disordered" evidence="1">
    <location>
        <begin position="1"/>
        <end position="20"/>
    </location>
</feature>
<feature type="compositionally biased region" description="Basic and acidic residues" evidence="1">
    <location>
        <begin position="49"/>
        <end position="67"/>
    </location>
</feature>
<sequence length="143" mass="15741">MPPRRRPRRQQHGRAGNRPPPAVACRVALAWWFCLPRVRRATDRWRRGELRGARWGRQHPDGKREASEPVPGGAGRCLTVALGRRQAGFMAARSRSALAGTGGEKTQPKSRASASRRQAPLLALTGVVVGTWEVGRFLHVVLG</sequence>
<feature type="compositionally biased region" description="Basic residues" evidence="1">
    <location>
        <begin position="1"/>
        <end position="12"/>
    </location>
</feature>
<feature type="region of interest" description="Disordered" evidence="1">
    <location>
        <begin position="49"/>
        <end position="74"/>
    </location>
</feature>
<accession>A0A8T0TGD0</accession>
<name>A0A8T0TGD0_PANVG</name>
<evidence type="ECO:0000256" key="1">
    <source>
        <dbReference type="SAM" id="MobiDB-lite"/>
    </source>
</evidence>